<dbReference type="Proteomes" id="UP001161691">
    <property type="component" value="Unassembled WGS sequence"/>
</dbReference>
<dbReference type="InterPro" id="IPR036812">
    <property type="entry name" value="NAD(P)_OxRdtase_dom_sf"/>
</dbReference>
<name>A0ABT6TN45_9BACL</name>
<evidence type="ECO:0000256" key="2">
    <source>
        <dbReference type="SAM" id="MobiDB-lite"/>
    </source>
</evidence>
<dbReference type="EMBL" id="JAGRPV010000001">
    <property type="protein sequence ID" value="MDI4647262.1"/>
    <property type="molecule type" value="Genomic_DNA"/>
</dbReference>
<dbReference type="PANTHER" id="PTHR43364:SF4">
    <property type="entry name" value="NAD(P)-LINKED OXIDOREDUCTASE SUPERFAMILY PROTEIN"/>
    <property type="match status" value="1"/>
</dbReference>
<feature type="region of interest" description="Disordered" evidence="2">
    <location>
        <begin position="333"/>
        <end position="352"/>
    </location>
</feature>
<keyword evidence="5" id="KW-1185">Reference proteome</keyword>
<dbReference type="Pfam" id="PF00248">
    <property type="entry name" value="Aldo_ket_red"/>
    <property type="match status" value="1"/>
</dbReference>
<evidence type="ECO:0000256" key="1">
    <source>
        <dbReference type="ARBA" id="ARBA00023002"/>
    </source>
</evidence>
<dbReference type="Gene3D" id="3.20.20.100">
    <property type="entry name" value="NADP-dependent oxidoreductase domain"/>
    <property type="match status" value="1"/>
</dbReference>
<accession>A0ABT6TN45</accession>
<dbReference type="InterPro" id="IPR023210">
    <property type="entry name" value="NADP_OxRdtase_dom"/>
</dbReference>
<proteinExistence type="predicted"/>
<keyword evidence="1" id="KW-0560">Oxidoreductase</keyword>
<comment type="caution">
    <text evidence="4">The sequence shown here is derived from an EMBL/GenBank/DDBJ whole genome shotgun (WGS) entry which is preliminary data.</text>
</comment>
<protein>
    <submittedName>
        <fullName evidence="4">Aldo/keto reductase</fullName>
    </submittedName>
</protein>
<evidence type="ECO:0000313" key="4">
    <source>
        <dbReference type="EMBL" id="MDI4647262.1"/>
    </source>
</evidence>
<dbReference type="RefSeq" id="WP_282910037.1">
    <property type="nucleotide sequence ID" value="NZ_JAGRPV010000001.1"/>
</dbReference>
<evidence type="ECO:0000313" key="5">
    <source>
        <dbReference type="Proteomes" id="UP001161691"/>
    </source>
</evidence>
<reference evidence="4" key="1">
    <citation type="submission" date="2023-04" db="EMBL/GenBank/DDBJ databases">
        <title>Comparative genomic analysis of Cohnella hashimotonis sp. nov., isolated from the International Space Station.</title>
        <authorList>
            <person name="Venkateswaran K."/>
            <person name="Simpson A."/>
        </authorList>
    </citation>
    <scope>NUCLEOTIDE SEQUENCE</scope>
    <source>
        <strain evidence="4">F6_2S_P_1</strain>
    </source>
</reference>
<dbReference type="PANTHER" id="PTHR43364">
    <property type="entry name" value="NADH-SPECIFIC METHYLGLYOXAL REDUCTASE-RELATED"/>
    <property type="match status" value="1"/>
</dbReference>
<gene>
    <name evidence="4" type="ORF">KB449_19965</name>
</gene>
<dbReference type="SUPFAM" id="SSF51430">
    <property type="entry name" value="NAD(P)-linked oxidoreductase"/>
    <property type="match status" value="1"/>
</dbReference>
<evidence type="ECO:0000259" key="3">
    <source>
        <dbReference type="Pfam" id="PF00248"/>
    </source>
</evidence>
<organism evidence="4 5">
    <name type="scientific">Cohnella hashimotonis</name>
    <dbReference type="NCBI Taxonomy" id="2826895"/>
    <lineage>
        <taxon>Bacteria</taxon>
        <taxon>Bacillati</taxon>
        <taxon>Bacillota</taxon>
        <taxon>Bacilli</taxon>
        <taxon>Bacillales</taxon>
        <taxon>Paenibacillaceae</taxon>
        <taxon>Cohnella</taxon>
    </lineage>
</organism>
<sequence>MRYGTIAGVDKPLSRLVVGARGFEDEGACFAHFDACFEAGYTVWDTARSYYEGGTDRLIGRWMQSRGNRERVAVLAKGCMDGLGGKRMTPRDLEADLRASLNDLDAGFVDLFLLHRDDPGAEVGPIVEALHGHWEAGRIGAYGASNWSHARVGEANAYAERHGLRPFAVSGPQLSLLERQATEIHWWRDCPGIGGDAGQTARAWYRDNGIAVIGYSVLGAGFLDGSLTPALLPARLAAGALPDWSVDAWVSDGNVARLARAFAMAEHKGLTVAQVALRYVSSLAANGLLDAYAIAASERADRMVDNAIAADEDFTAGEIAWLERGEAIRELDPASDPQRENRLLNEEGRSAC</sequence>
<feature type="domain" description="NADP-dependent oxidoreductase" evidence="3">
    <location>
        <begin position="33"/>
        <end position="320"/>
    </location>
</feature>
<dbReference type="InterPro" id="IPR050523">
    <property type="entry name" value="AKR_Detox_Biosynth"/>
</dbReference>